<evidence type="ECO:0000313" key="2">
    <source>
        <dbReference type="EMBL" id="HJE38588.1"/>
    </source>
</evidence>
<feature type="signal peptide" evidence="1">
    <location>
        <begin position="1"/>
        <end position="22"/>
    </location>
</feature>
<evidence type="ECO:0000313" key="3">
    <source>
        <dbReference type="Proteomes" id="UP000711407"/>
    </source>
</evidence>
<dbReference type="AlphaFoldDB" id="A0A921E751"/>
<organism evidence="2 3">
    <name type="scientific">Candidatus Amulumruptor caecigallinarius</name>
    <dbReference type="NCBI Taxonomy" id="2109911"/>
    <lineage>
        <taxon>Bacteria</taxon>
        <taxon>Pseudomonadati</taxon>
        <taxon>Bacteroidota</taxon>
        <taxon>Bacteroidia</taxon>
        <taxon>Bacteroidales</taxon>
        <taxon>Muribaculaceae</taxon>
        <taxon>Candidatus Amulumruptor</taxon>
    </lineage>
</organism>
<comment type="caution">
    <text evidence="2">The sequence shown here is derived from an EMBL/GenBank/DDBJ whole genome shotgun (WGS) entry which is preliminary data.</text>
</comment>
<proteinExistence type="predicted"/>
<dbReference type="EMBL" id="DYXT01000016">
    <property type="protein sequence ID" value="HJE38588.1"/>
    <property type="molecule type" value="Genomic_DNA"/>
</dbReference>
<gene>
    <name evidence="2" type="ORF">K8V47_02345</name>
</gene>
<protein>
    <submittedName>
        <fullName evidence="2">Plethodontid receptivity factor PRF</fullName>
    </submittedName>
</protein>
<reference evidence="2" key="2">
    <citation type="submission" date="2021-09" db="EMBL/GenBank/DDBJ databases">
        <authorList>
            <person name="Gilroy R."/>
        </authorList>
    </citation>
    <scope>NUCLEOTIDE SEQUENCE</scope>
    <source>
        <strain evidence="2">4100</strain>
    </source>
</reference>
<accession>A0A921E751</accession>
<dbReference type="Proteomes" id="UP000711407">
    <property type="component" value="Unassembled WGS sequence"/>
</dbReference>
<keyword evidence="1" id="KW-0732">Signal</keyword>
<evidence type="ECO:0000256" key="1">
    <source>
        <dbReference type="SAM" id="SignalP"/>
    </source>
</evidence>
<name>A0A921E751_9BACT</name>
<feature type="chain" id="PRO_5037549833" evidence="1">
    <location>
        <begin position="23"/>
        <end position="439"/>
    </location>
</feature>
<sequence length="439" mass="47796">MKLSRIAAVLMVMAATALQMQADTKVVEKSAKKPPEWLGGAPDGYLIVTVEAPTLSEAQRRATAEITERIIHSVASNVTVEQSNVATETITNGSVSESSDTYHRSSSIRTANLPFIKGISLSKAADIYWVKLRDKKTKVEHYQYSVQYPYTRLEQQMLQADFEELDRQKVAELESLEAQVGEITAFEQIAAGIARLDALAEYFFDKPRAARVKGLRTQYNDLYKSLGVAGQIVQPGVIECVLTVQSRPVSCGMAPVATSNCANNLQVSPEQGKFKVYYETADCLDDGDNYVDVTFRIKGKSVSRHFVIKAGADGADGGKFAVVPCDRVVLVAGTIDVSAATVGDVDITMTLDNRGDTDFGVKALHMSVPGLATPIDVENIDAIYTSRGIIKLRCKVMGTLRVISAGQASTVTGTVDVVNPLTERVERIRFALPFTVNWK</sequence>
<reference evidence="2" key="1">
    <citation type="journal article" date="2021" name="PeerJ">
        <title>Extensive microbial diversity within the chicken gut microbiome revealed by metagenomics and culture.</title>
        <authorList>
            <person name="Gilroy R."/>
            <person name="Ravi A."/>
            <person name="Getino M."/>
            <person name="Pursley I."/>
            <person name="Horton D.L."/>
            <person name="Alikhan N.F."/>
            <person name="Baker D."/>
            <person name="Gharbi K."/>
            <person name="Hall N."/>
            <person name="Watson M."/>
            <person name="Adriaenssens E.M."/>
            <person name="Foster-Nyarko E."/>
            <person name="Jarju S."/>
            <person name="Secka A."/>
            <person name="Antonio M."/>
            <person name="Oren A."/>
            <person name="Chaudhuri R.R."/>
            <person name="La Ragione R."/>
            <person name="Hildebrand F."/>
            <person name="Pallen M.J."/>
        </authorList>
    </citation>
    <scope>NUCLEOTIDE SEQUENCE</scope>
    <source>
        <strain evidence="2">4100</strain>
    </source>
</reference>